<reference evidence="5" key="1">
    <citation type="submission" date="2022-03" db="EMBL/GenBank/DDBJ databases">
        <title>Draft Genome Sequence of Firmicute Strain S0AB, a Heterotrophic Iron/Sulfur-Oxidizing Extreme Acidophile.</title>
        <authorList>
            <person name="Vergara E."/>
            <person name="Pakostova E."/>
            <person name="Johnson D.B."/>
            <person name="Holmes D.S."/>
        </authorList>
    </citation>
    <scope>NUCLEOTIDE SEQUENCE</scope>
    <source>
        <strain evidence="5">S0AB</strain>
    </source>
</reference>
<evidence type="ECO:0000259" key="3">
    <source>
        <dbReference type="PROSITE" id="PS50045"/>
    </source>
</evidence>
<protein>
    <submittedName>
        <fullName evidence="5">Anaerobic nitric oxide reductase transcription regulator NorR</fullName>
    </submittedName>
</protein>
<evidence type="ECO:0000313" key="6">
    <source>
        <dbReference type="Proteomes" id="UP001139263"/>
    </source>
</evidence>
<dbReference type="Pfam" id="PF13426">
    <property type="entry name" value="PAS_9"/>
    <property type="match status" value="1"/>
</dbReference>
<dbReference type="InterPro" id="IPR002078">
    <property type="entry name" value="Sigma_54_int"/>
</dbReference>
<dbReference type="PANTHER" id="PTHR32071:SF57">
    <property type="entry name" value="C4-DICARBOXYLATE TRANSPORT TRANSCRIPTIONAL REGULATORY PROTEIN DCTD"/>
    <property type="match status" value="1"/>
</dbReference>
<keyword evidence="1" id="KW-0547">Nucleotide-binding</keyword>
<dbReference type="GO" id="GO:0006355">
    <property type="term" value="P:regulation of DNA-templated transcription"/>
    <property type="evidence" value="ECO:0007669"/>
    <property type="project" value="InterPro"/>
</dbReference>
<dbReference type="PROSITE" id="PS00675">
    <property type="entry name" value="SIGMA54_INTERACT_1"/>
    <property type="match status" value="1"/>
</dbReference>
<feature type="domain" description="PAS" evidence="4">
    <location>
        <begin position="7"/>
        <end position="48"/>
    </location>
</feature>
<dbReference type="PROSITE" id="PS50112">
    <property type="entry name" value="PAS"/>
    <property type="match status" value="1"/>
</dbReference>
<comment type="caution">
    <text evidence="5">The sequence shown here is derived from an EMBL/GenBank/DDBJ whole genome shotgun (WGS) entry which is preliminary data.</text>
</comment>
<dbReference type="Gene3D" id="3.40.50.300">
    <property type="entry name" value="P-loop containing nucleotide triphosphate hydrolases"/>
    <property type="match status" value="1"/>
</dbReference>
<proteinExistence type="predicted"/>
<organism evidence="5 6">
    <name type="scientific">Sulfoacidibacillus ferrooxidans</name>
    <dbReference type="NCBI Taxonomy" id="2005001"/>
    <lineage>
        <taxon>Bacteria</taxon>
        <taxon>Bacillati</taxon>
        <taxon>Bacillota</taxon>
        <taxon>Bacilli</taxon>
        <taxon>Bacillales</taxon>
        <taxon>Alicyclobacillaceae</taxon>
        <taxon>Sulfoacidibacillus</taxon>
    </lineage>
</organism>
<dbReference type="Pfam" id="PF00158">
    <property type="entry name" value="Sigma54_activat"/>
    <property type="match status" value="1"/>
</dbReference>
<dbReference type="SMART" id="SM00091">
    <property type="entry name" value="PAS"/>
    <property type="match status" value="1"/>
</dbReference>
<dbReference type="EMBL" id="JALBUF010000010">
    <property type="protein sequence ID" value="MCI0184247.1"/>
    <property type="molecule type" value="Genomic_DNA"/>
</dbReference>
<dbReference type="NCBIfam" id="TIGR00229">
    <property type="entry name" value="sensory_box"/>
    <property type="match status" value="1"/>
</dbReference>
<dbReference type="InterPro" id="IPR000014">
    <property type="entry name" value="PAS"/>
</dbReference>
<dbReference type="AlphaFoldDB" id="A0A9X1VAS5"/>
<accession>A0A9X1VAS5</accession>
<evidence type="ECO:0000313" key="5">
    <source>
        <dbReference type="EMBL" id="MCI0184247.1"/>
    </source>
</evidence>
<sequence length="216" mass="24092">MDDVERQKHFYQTIFNLSYDGIVGVDNDGRIIIINEAGANFLGISISEATKGNIATINPKASLLRVLADQSFHHDEIRRLESHTAIINRAPVYYNDELIGAVSSMRDITELQQYEETIRRNISQQGLQAKWTLSHLVAESEPMQHLLRLAHRYAAVDSTLLLQGESGTGKEMLAQGIHSESRRSKGPFVALNYAAVPETLRQLLPLTLCLEVGACH</sequence>
<dbReference type="CDD" id="cd00009">
    <property type="entry name" value="AAA"/>
    <property type="match status" value="1"/>
</dbReference>
<evidence type="ECO:0000256" key="2">
    <source>
        <dbReference type="ARBA" id="ARBA00022840"/>
    </source>
</evidence>
<dbReference type="Gene3D" id="3.30.450.20">
    <property type="entry name" value="PAS domain"/>
    <property type="match status" value="1"/>
</dbReference>
<dbReference type="InterPro" id="IPR027417">
    <property type="entry name" value="P-loop_NTPase"/>
</dbReference>
<dbReference type="RefSeq" id="WP_241715735.1">
    <property type="nucleotide sequence ID" value="NZ_JALBUF010000010.1"/>
</dbReference>
<feature type="domain" description="Sigma-54 factor interaction" evidence="3">
    <location>
        <begin position="136"/>
        <end position="208"/>
    </location>
</feature>
<dbReference type="GO" id="GO:0005524">
    <property type="term" value="F:ATP binding"/>
    <property type="evidence" value="ECO:0007669"/>
    <property type="project" value="UniProtKB-KW"/>
</dbReference>
<evidence type="ECO:0000259" key="4">
    <source>
        <dbReference type="PROSITE" id="PS50112"/>
    </source>
</evidence>
<name>A0A9X1VAS5_9BACL</name>
<gene>
    <name evidence="5" type="primary">norR_3</name>
    <name evidence="5" type="ORF">MM817_02542</name>
</gene>
<dbReference type="InterPro" id="IPR035965">
    <property type="entry name" value="PAS-like_dom_sf"/>
</dbReference>
<dbReference type="PANTHER" id="PTHR32071">
    <property type="entry name" value="TRANSCRIPTIONAL REGULATORY PROTEIN"/>
    <property type="match status" value="1"/>
</dbReference>
<dbReference type="PROSITE" id="PS50045">
    <property type="entry name" value="SIGMA54_INTERACT_4"/>
    <property type="match status" value="1"/>
</dbReference>
<dbReference type="InterPro" id="IPR025662">
    <property type="entry name" value="Sigma_54_int_dom_ATP-bd_1"/>
</dbReference>
<dbReference type="SUPFAM" id="SSF55785">
    <property type="entry name" value="PYP-like sensor domain (PAS domain)"/>
    <property type="match status" value="1"/>
</dbReference>
<dbReference type="CDD" id="cd00130">
    <property type="entry name" value="PAS"/>
    <property type="match status" value="1"/>
</dbReference>
<keyword evidence="6" id="KW-1185">Reference proteome</keyword>
<dbReference type="SUPFAM" id="SSF52540">
    <property type="entry name" value="P-loop containing nucleoside triphosphate hydrolases"/>
    <property type="match status" value="1"/>
</dbReference>
<keyword evidence="2" id="KW-0067">ATP-binding</keyword>
<dbReference type="Proteomes" id="UP001139263">
    <property type="component" value="Unassembled WGS sequence"/>
</dbReference>
<evidence type="ECO:0000256" key="1">
    <source>
        <dbReference type="ARBA" id="ARBA00022741"/>
    </source>
</evidence>